<evidence type="ECO:0000313" key="4">
    <source>
        <dbReference type="EMBL" id="AWW30883.1"/>
    </source>
</evidence>
<keyword evidence="1" id="KW-0812">Transmembrane</keyword>
<dbReference type="EMBL" id="CP030041">
    <property type="protein sequence ID" value="AWW30883.1"/>
    <property type="molecule type" value="Genomic_DNA"/>
</dbReference>
<dbReference type="RefSeq" id="WP_112784260.1">
    <property type="nucleotide sequence ID" value="NZ_CP030041.1"/>
</dbReference>
<organism evidence="4 5">
    <name type="scientific">Echinicola strongylocentroti</name>
    <dbReference type="NCBI Taxonomy" id="1795355"/>
    <lineage>
        <taxon>Bacteria</taxon>
        <taxon>Pseudomonadati</taxon>
        <taxon>Bacteroidota</taxon>
        <taxon>Cytophagia</taxon>
        <taxon>Cytophagales</taxon>
        <taxon>Cyclobacteriaceae</taxon>
        <taxon>Echinicola</taxon>
    </lineage>
</organism>
<evidence type="ECO:0000259" key="2">
    <source>
        <dbReference type="Pfam" id="PF04773"/>
    </source>
</evidence>
<dbReference type="GO" id="GO:0016989">
    <property type="term" value="F:sigma factor antagonist activity"/>
    <property type="evidence" value="ECO:0007669"/>
    <property type="project" value="TreeGrafter"/>
</dbReference>
<sequence length="368" mass="42226">MNVNIMNISDFSVEDFVLHAGFRKWVNRPDHELNAEWEGYMKRYPHKVRDITMARRLVLNYADKSYTISDEDKSSMWEEIDRAANENEHSDEDREKTKIIPLDSSSLIAKYDEEYQKKTAHQWKRVAAILLVCLLLSILANVFQSRQTPPVEQMVVYMENSTPRGQKSTVNLSDGSTVSLNSNSKITYEKGFGKDIREIYLEGEAYFDVAHDEDRPFVVHTGNTATMALGTSFNVQNYKGELLEIALVQGKVVVSDSTAGEKVYLKSGDGVKVDKESQEMSLFRFDPEVTVAWLSKKIIFDKTPVREMVRTLENWYGVDVRIEKQPSTNLLVSGVFHDETLENILQGLSYTARFDYKIKEKDVVINFN</sequence>
<dbReference type="PANTHER" id="PTHR30273">
    <property type="entry name" value="PERIPLASMIC SIGNAL SENSOR AND SIGMA FACTOR ACTIVATOR FECR-RELATED"/>
    <property type="match status" value="1"/>
</dbReference>
<dbReference type="Pfam" id="PF04773">
    <property type="entry name" value="FecR"/>
    <property type="match status" value="1"/>
</dbReference>
<keyword evidence="1" id="KW-0472">Membrane</keyword>
<evidence type="ECO:0008006" key="6">
    <source>
        <dbReference type="Google" id="ProtNLM"/>
    </source>
</evidence>
<dbReference type="Gene3D" id="2.60.120.1440">
    <property type="match status" value="1"/>
</dbReference>
<feature type="domain" description="FecR protein" evidence="2">
    <location>
        <begin position="161"/>
        <end position="252"/>
    </location>
</feature>
<feature type="transmembrane region" description="Helical" evidence="1">
    <location>
        <begin position="126"/>
        <end position="143"/>
    </location>
</feature>
<dbReference type="Proteomes" id="UP000248688">
    <property type="component" value="Chromosome"/>
</dbReference>
<dbReference type="PANTHER" id="PTHR30273:SF2">
    <property type="entry name" value="PROTEIN FECR"/>
    <property type="match status" value="1"/>
</dbReference>
<accession>A0A2Z4IKI8</accession>
<dbReference type="Gene3D" id="3.55.50.30">
    <property type="match status" value="1"/>
</dbReference>
<dbReference type="AlphaFoldDB" id="A0A2Z4IKI8"/>
<reference evidence="4 5" key="1">
    <citation type="submission" date="2018-06" db="EMBL/GenBank/DDBJ databases">
        <title>Echinicola strongylocentroti sp. nov., isolated from a sea urchin Strongylocentrotus intermedius.</title>
        <authorList>
            <person name="Bae S.S."/>
        </authorList>
    </citation>
    <scope>NUCLEOTIDE SEQUENCE [LARGE SCALE GENOMIC DNA]</scope>
    <source>
        <strain evidence="4 5">MEBiC08714</strain>
    </source>
</reference>
<proteinExistence type="predicted"/>
<evidence type="ECO:0000256" key="1">
    <source>
        <dbReference type="SAM" id="Phobius"/>
    </source>
</evidence>
<protein>
    <recommendedName>
        <fullName evidence="6">Iron dicitrate transport regulator FecR</fullName>
    </recommendedName>
</protein>
<evidence type="ECO:0000313" key="5">
    <source>
        <dbReference type="Proteomes" id="UP000248688"/>
    </source>
</evidence>
<dbReference type="OrthoDB" id="1099916at2"/>
<dbReference type="InterPro" id="IPR032508">
    <property type="entry name" value="FecR_C"/>
</dbReference>
<evidence type="ECO:0000259" key="3">
    <source>
        <dbReference type="Pfam" id="PF16344"/>
    </source>
</evidence>
<keyword evidence="5" id="KW-1185">Reference proteome</keyword>
<dbReference type="PIRSF" id="PIRSF018266">
    <property type="entry name" value="FecR"/>
    <property type="match status" value="1"/>
</dbReference>
<dbReference type="InterPro" id="IPR006860">
    <property type="entry name" value="FecR"/>
</dbReference>
<dbReference type="Pfam" id="PF16344">
    <property type="entry name" value="FecR_C"/>
    <property type="match status" value="1"/>
</dbReference>
<name>A0A2Z4IKI8_9BACT</name>
<feature type="domain" description="Protein FecR C-terminal" evidence="3">
    <location>
        <begin position="297"/>
        <end position="365"/>
    </location>
</feature>
<keyword evidence="1" id="KW-1133">Transmembrane helix</keyword>
<dbReference type="KEGG" id="est:DN752_12515"/>
<dbReference type="InterPro" id="IPR012373">
    <property type="entry name" value="Ferrdict_sens_TM"/>
</dbReference>
<gene>
    <name evidence="4" type="ORF">DN752_12515</name>
</gene>